<dbReference type="GO" id="GO:0016810">
    <property type="term" value="F:hydrolase activity, acting on carbon-nitrogen (but not peptide) bonds"/>
    <property type="evidence" value="ECO:0007669"/>
    <property type="project" value="InterPro"/>
</dbReference>
<reference evidence="4 5" key="1">
    <citation type="submission" date="2018-04" db="EMBL/GenBank/DDBJ databases">
        <title>Polynucleobacter sp. LimPoW16 genome.</title>
        <authorList>
            <person name="Hahn M.W."/>
        </authorList>
    </citation>
    <scope>NUCLEOTIDE SEQUENCE [LARGE SCALE GENOMIC DNA]</scope>
    <source>
        <strain evidence="4 5">LimPoW16</strain>
    </source>
</reference>
<keyword evidence="5" id="KW-1185">Reference proteome</keyword>
<feature type="domain" description="PAS" evidence="3">
    <location>
        <begin position="166"/>
        <end position="188"/>
    </location>
</feature>
<dbReference type="InterPro" id="IPR033932">
    <property type="entry name" value="YtcJ-like"/>
</dbReference>
<keyword evidence="4" id="KW-0378">Hydrolase</keyword>
<dbReference type="Pfam" id="PF07969">
    <property type="entry name" value="Amidohydro_3"/>
    <property type="match status" value="1"/>
</dbReference>
<evidence type="ECO:0000256" key="2">
    <source>
        <dbReference type="SAM" id="SignalP"/>
    </source>
</evidence>
<dbReference type="InterPro" id="IPR011059">
    <property type="entry name" value="Metal-dep_hydrolase_composite"/>
</dbReference>
<dbReference type="KEGG" id="pani:DCO16_04695"/>
<dbReference type="SUPFAM" id="SSF51338">
    <property type="entry name" value="Composite domain of metallo-dependent hydrolases"/>
    <property type="match status" value="1"/>
</dbReference>
<evidence type="ECO:0000313" key="5">
    <source>
        <dbReference type="Proteomes" id="UP000500806"/>
    </source>
</evidence>
<gene>
    <name evidence="4" type="ORF">DCO16_04695</name>
</gene>
<dbReference type="SUPFAM" id="SSF51556">
    <property type="entry name" value="Metallo-dependent hydrolases"/>
    <property type="match status" value="1"/>
</dbReference>
<feature type="region of interest" description="Disordered" evidence="1">
    <location>
        <begin position="578"/>
        <end position="600"/>
    </location>
</feature>
<organism evidence="4 5">
    <name type="scientific">Polynucleobacter antarcticus</name>
    <dbReference type="NCBI Taxonomy" id="1743162"/>
    <lineage>
        <taxon>Bacteria</taxon>
        <taxon>Pseudomonadati</taxon>
        <taxon>Pseudomonadota</taxon>
        <taxon>Betaproteobacteria</taxon>
        <taxon>Burkholderiales</taxon>
        <taxon>Burkholderiaceae</taxon>
        <taxon>Polynucleobacter</taxon>
    </lineage>
</organism>
<evidence type="ECO:0000313" key="4">
    <source>
        <dbReference type="EMBL" id="QKM62418.1"/>
    </source>
</evidence>
<dbReference type="InterPro" id="IPR032466">
    <property type="entry name" value="Metal_Hydrolase"/>
</dbReference>
<accession>A0A6M9PSJ6</accession>
<feature type="chain" id="PRO_5026929751" evidence="2">
    <location>
        <begin position="25"/>
        <end position="600"/>
    </location>
</feature>
<dbReference type="Gene3D" id="3.20.20.140">
    <property type="entry name" value="Metal-dependent hydrolases"/>
    <property type="match status" value="1"/>
</dbReference>
<name>A0A6M9PSJ6_9BURK</name>
<dbReference type="CDD" id="cd01300">
    <property type="entry name" value="YtcJ_like"/>
    <property type="match status" value="1"/>
</dbReference>
<dbReference type="Proteomes" id="UP000500806">
    <property type="component" value="Chromosome"/>
</dbReference>
<feature type="signal peptide" evidence="2">
    <location>
        <begin position="1"/>
        <end position="24"/>
    </location>
</feature>
<proteinExistence type="predicted"/>
<dbReference type="InterPro" id="IPR000014">
    <property type="entry name" value="PAS"/>
</dbReference>
<dbReference type="PROSITE" id="PS50112">
    <property type="entry name" value="PAS"/>
    <property type="match status" value="1"/>
</dbReference>
<dbReference type="Gene3D" id="3.10.310.70">
    <property type="match status" value="1"/>
</dbReference>
<dbReference type="AlphaFoldDB" id="A0A6M9PSJ6"/>
<evidence type="ECO:0000259" key="3">
    <source>
        <dbReference type="PROSITE" id="PS50112"/>
    </source>
</evidence>
<dbReference type="InterPro" id="IPR013108">
    <property type="entry name" value="Amidohydro_3"/>
</dbReference>
<dbReference type="RefSeq" id="WP_173942573.1">
    <property type="nucleotide sequence ID" value="NZ_CBCSCD010000001.1"/>
</dbReference>
<sequence length="600" mass="64982">MTHKLILKALPILSLCCLSNFVFAEIQILKASTIITMDDKNPRAEAIAFDTTTKKITAVGSLKNVTASAPNAKVSDLGSAVLMPGFIDPHNHPFLSGLSTQEPAYWVAPYVGYKTWADVKAKILKADAEAPAGRPLVFNGVDRLLQQAPLPTRAVLDPLTPSGRAIVVIDNSGHAVYFNSATLKLLGWKGGKPPANPVGGSYGRYKDGTSNGVGNESAALFTILGPILPKAIPQPLQSGAKWYAYMASLGITSTSEHTYNSGQYKGYLALASLPNSPLRMHVYHMAIEPDAGANVTWPDPSMVRKNGIKLWADGSPWLGSVATSFGYLDNARTKQAEIILGPLGEKGMNYTRLQLDQMLDQYAPMGYQMAFHCNGDVGFDVVLDAYERALVKNKLLGTDHRWRVEHLGAARADQFKRAESLGVTVSLAPFQFIYWGDLLDGTMFKPEYGAQWQSAGDAFKANVHTSFHNDGSVSPPDTLRNIQHMVTRTSDSGKVHGANQAVTLDQALRASTINGAYQLKRDKEIGSLEVGKYADLVELTADITAVKPGEITDKVKVKGTWLGGKRIDPKQFLKEAAAIDPSEHKDLGSASTKSMHQHSH</sequence>
<dbReference type="PANTHER" id="PTHR22642:SF2">
    <property type="entry name" value="PROTEIN LONG AFTER FAR-RED 3"/>
    <property type="match status" value="1"/>
</dbReference>
<dbReference type="Gene3D" id="2.30.40.10">
    <property type="entry name" value="Urease, subunit C, domain 1"/>
    <property type="match status" value="1"/>
</dbReference>
<dbReference type="PANTHER" id="PTHR22642">
    <property type="entry name" value="IMIDAZOLONEPROPIONASE"/>
    <property type="match status" value="1"/>
</dbReference>
<evidence type="ECO:0000256" key="1">
    <source>
        <dbReference type="SAM" id="MobiDB-lite"/>
    </source>
</evidence>
<keyword evidence="2" id="KW-0732">Signal</keyword>
<dbReference type="EMBL" id="CP028941">
    <property type="protein sequence ID" value="QKM62418.1"/>
    <property type="molecule type" value="Genomic_DNA"/>
</dbReference>
<protein>
    <submittedName>
        <fullName evidence="4">Amidohydrolase</fullName>
    </submittedName>
</protein>